<dbReference type="InterPro" id="IPR004148">
    <property type="entry name" value="BAR_dom"/>
</dbReference>
<gene>
    <name evidence="3" type="primary">AUGUSTUS-3.0.2_34673</name>
    <name evidence="3" type="ORF">TcasGA2_TC034673</name>
</gene>
<dbReference type="InterPro" id="IPR027267">
    <property type="entry name" value="AH/BAR_dom_sf"/>
</dbReference>
<feature type="coiled-coil region" evidence="1">
    <location>
        <begin position="24"/>
        <end position="51"/>
    </location>
</feature>
<dbReference type="Proteomes" id="UP000007266">
    <property type="component" value="Linkage group 4"/>
</dbReference>
<protein>
    <submittedName>
        <fullName evidence="3">Rho GTPase-activating protein 26-like protein</fullName>
    </submittedName>
</protein>
<dbReference type="SUPFAM" id="SSF103657">
    <property type="entry name" value="BAR/IMD domain-like"/>
    <property type="match status" value="1"/>
</dbReference>
<dbReference type="PANTHER" id="PTHR12552">
    <property type="entry name" value="OLIGOPHRENIN 1"/>
    <property type="match status" value="1"/>
</dbReference>
<reference evidence="3 4" key="2">
    <citation type="journal article" date="2010" name="Nucleic Acids Res.">
        <title>BeetleBase in 2010: revisions to provide comprehensive genomic information for Tribolium castaneum.</title>
        <authorList>
            <person name="Kim H.S."/>
            <person name="Murphy T."/>
            <person name="Xia J."/>
            <person name="Caragea D."/>
            <person name="Park Y."/>
            <person name="Beeman R.W."/>
            <person name="Lorenzen M.D."/>
            <person name="Butcher S."/>
            <person name="Manak J.R."/>
            <person name="Brown S.J."/>
        </authorList>
    </citation>
    <scope>GENOME REANNOTATION</scope>
    <source>
        <strain evidence="3 4">Georgia GA2</strain>
    </source>
</reference>
<dbReference type="GO" id="GO:0005737">
    <property type="term" value="C:cytoplasm"/>
    <property type="evidence" value="ECO:0007669"/>
    <property type="project" value="InterPro"/>
</dbReference>
<name>A0A139WJT3_TRICA</name>
<dbReference type="Gene3D" id="1.20.1270.60">
    <property type="entry name" value="Arfaptin homology (AH) domain/BAR domain"/>
    <property type="match status" value="1"/>
</dbReference>
<sequence length="113" mass="13115">MGVGLPPLEFTECMTDSPYFRENLHKHERELEKTSQQIKRIIKEVKDVLNSAKQLGSAQRSFAECLQAFTFECIGGAQTDDEQVICKSLKEFGHLINSIEDERDRMWWMMGMQ</sequence>
<dbReference type="OMA" id="IHAHERE"/>
<dbReference type="AlphaFoldDB" id="A0A139WJT3"/>
<dbReference type="InParanoid" id="A0A139WJT3"/>
<reference evidence="3 4" key="1">
    <citation type="journal article" date="2008" name="Nature">
        <title>The genome of the model beetle and pest Tribolium castaneum.</title>
        <authorList>
            <consortium name="Tribolium Genome Sequencing Consortium"/>
            <person name="Richards S."/>
            <person name="Gibbs R.A."/>
            <person name="Weinstock G.M."/>
            <person name="Brown S.J."/>
            <person name="Denell R."/>
            <person name="Beeman R.W."/>
            <person name="Gibbs R."/>
            <person name="Beeman R.W."/>
            <person name="Brown S.J."/>
            <person name="Bucher G."/>
            <person name="Friedrich M."/>
            <person name="Grimmelikhuijzen C.J."/>
            <person name="Klingler M."/>
            <person name="Lorenzen M."/>
            <person name="Richards S."/>
            <person name="Roth S."/>
            <person name="Schroder R."/>
            <person name="Tautz D."/>
            <person name="Zdobnov E.M."/>
            <person name="Muzny D."/>
            <person name="Gibbs R.A."/>
            <person name="Weinstock G.M."/>
            <person name="Attaway T."/>
            <person name="Bell S."/>
            <person name="Buhay C.J."/>
            <person name="Chandrabose M.N."/>
            <person name="Chavez D."/>
            <person name="Clerk-Blankenburg K.P."/>
            <person name="Cree A."/>
            <person name="Dao M."/>
            <person name="Davis C."/>
            <person name="Chacko J."/>
            <person name="Dinh H."/>
            <person name="Dugan-Rocha S."/>
            <person name="Fowler G."/>
            <person name="Garner T.T."/>
            <person name="Garnes J."/>
            <person name="Gnirke A."/>
            <person name="Hawes A."/>
            <person name="Hernandez J."/>
            <person name="Hines S."/>
            <person name="Holder M."/>
            <person name="Hume J."/>
            <person name="Jhangiani S.N."/>
            <person name="Joshi V."/>
            <person name="Khan Z.M."/>
            <person name="Jackson L."/>
            <person name="Kovar C."/>
            <person name="Kowis A."/>
            <person name="Lee S."/>
            <person name="Lewis L.R."/>
            <person name="Margolis J."/>
            <person name="Morgan M."/>
            <person name="Nazareth L.V."/>
            <person name="Nguyen N."/>
            <person name="Okwuonu G."/>
            <person name="Parker D."/>
            <person name="Richards S."/>
            <person name="Ruiz S.J."/>
            <person name="Santibanez J."/>
            <person name="Savard J."/>
            <person name="Scherer S.E."/>
            <person name="Schneider B."/>
            <person name="Sodergren E."/>
            <person name="Tautz D."/>
            <person name="Vattahil S."/>
            <person name="Villasana D."/>
            <person name="White C.S."/>
            <person name="Wright R."/>
            <person name="Park Y."/>
            <person name="Beeman R.W."/>
            <person name="Lord J."/>
            <person name="Oppert B."/>
            <person name="Lorenzen M."/>
            <person name="Brown S."/>
            <person name="Wang L."/>
            <person name="Savard J."/>
            <person name="Tautz D."/>
            <person name="Richards S."/>
            <person name="Weinstock G."/>
            <person name="Gibbs R.A."/>
            <person name="Liu Y."/>
            <person name="Worley K."/>
            <person name="Weinstock G."/>
            <person name="Elsik C.G."/>
            <person name="Reese J.T."/>
            <person name="Elhaik E."/>
            <person name="Landan G."/>
            <person name="Graur D."/>
            <person name="Arensburger P."/>
            <person name="Atkinson P."/>
            <person name="Beeman R.W."/>
            <person name="Beidler J."/>
            <person name="Brown S.J."/>
            <person name="Demuth J.P."/>
            <person name="Drury D.W."/>
            <person name="Du Y.Z."/>
            <person name="Fujiwara H."/>
            <person name="Lorenzen M."/>
            <person name="Maselli V."/>
            <person name="Osanai M."/>
            <person name="Park Y."/>
            <person name="Robertson H.M."/>
            <person name="Tu Z."/>
            <person name="Wang J.J."/>
            <person name="Wang S."/>
            <person name="Richards S."/>
            <person name="Song H."/>
            <person name="Zhang L."/>
            <person name="Sodergren E."/>
            <person name="Werner D."/>
            <person name="Stanke M."/>
            <person name="Morgenstern B."/>
            <person name="Solovyev V."/>
            <person name="Kosarev P."/>
            <person name="Brown G."/>
            <person name="Chen H.C."/>
            <person name="Ermolaeva O."/>
            <person name="Hlavina W."/>
            <person name="Kapustin Y."/>
            <person name="Kiryutin B."/>
            <person name="Kitts P."/>
            <person name="Maglott D."/>
            <person name="Pruitt K."/>
            <person name="Sapojnikov V."/>
            <person name="Souvorov A."/>
            <person name="Mackey A.J."/>
            <person name="Waterhouse R.M."/>
            <person name="Wyder S."/>
            <person name="Zdobnov E.M."/>
            <person name="Zdobnov E.M."/>
            <person name="Wyder S."/>
            <person name="Kriventseva E.V."/>
            <person name="Kadowaki T."/>
            <person name="Bork P."/>
            <person name="Aranda M."/>
            <person name="Bao R."/>
            <person name="Beermann A."/>
            <person name="Berns N."/>
            <person name="Bolognesi R."/>
            <person name="Bonneton F."/>
            <person name="Bopp D."/>
            <person name="Brown S.J."/>
            <person name="Bucher G."/>
            <person name="Butts T."/>
            <person name="Chaumot A."/>
            <person name="Denell R.E."/>
            <person name="Ferrier D.E."/>
            <person name="Friedrich M."/>
            <person name="Gordon C.M."/>
            <person name="Jindra M."/>
            <person name="Klingler M."/>
            <person name="Lan Q."/>
            <person name="Lattorff H.M."/>
            <person name="Laudet V."/>
            <person name="von Levetsow C."/>
            <person name="Liu Z."/>
            <person name="Lutz R."/>
            <person name="Lynch J.A."/>
            <person name="da Fonseca R.N."/>
            <person name="Posnien N."/>
            <person name="Reuter R."/>
            <person name="Roth S."/>
            <person name="Savard J."/>
            <person name="Schinko J.B."/>
            <person name="Schmitt C."/>
            <person name="Schoppmeier M."/>
            <person name="Schroder R."/>
            <person name="Shippy T.D."/>
            <person name="Simonnet F."/>
            <person name="Marques-Souza H."/>
            <person name="Tautz D."/>
            <person name="Tomoyasu Y."/>
            <person name="Trauner J."/>
            <person name="Van der Zee M."/>
            <person name="Vervoort M."/>
            <person name="Wittkopp N."/>
            <person name="Wimmer E.A."/>
            <person name="Yang X."/>
            <person name="Jones A.K."/>
            <person name="Sattelle D.B."/>
            <person name="Ebert P.R."/>
            <person name="Nelson D."/>
            <person name="Scott J.G."/>
            <person name="Beeman R.W."/>
            <person name="Muthukrishnan S."/>
            <person name="Kramer K.J."/>
            <person name="Arakane Y."/>
            <person name="Beeman R.W."/>
            <person name="Zhu Q."/>
            <person name="Hogenkamp D."/>
            <person name="Dixit R."/>
            <person name="Oppert B."/>
            <person name="Jiang H."/>
            <person name="Zou Z."/>
            <person name="Marshall J."/>
            <person name="Elpidina E."/>
            <person name="Vinokurov K."/>
            <person name="Oppert C."/>
            <person name="Zou Z."/>
            <person name="Evans J."/>
            <person name="Lu Z."/>
            <person name="Zhao P."/>
            <person name="Sumathipala N."/>
            <person name="Altincicek B."/>
            <person name="Vilcinskas A."/>
            <person name="Williams M."/>
            <person name="Hultmark D."/>
            <person name="Hetru C."/>
            <person name="Jiang H."/>
            <person name="Grimmelikhuijzen C.J."/>
            <person name="Hauser F."/>
            <person name="Cazzamali G."/>
            <person name="Williamson M."/>
            <person name="Park Y."/>
            <person name="Li B."/>
            <person name="Tanaka Y."/>
            <person name="Predel R."/>
            <person name="Neupert S."/>
            <person name="Schachtner J."/>
            <person name="Verleyen P."/>
            <person name="Raible F."/>
            <person name="Bork P."/>
            <person name="Friedrich M."/>
            <person name="Walden K.K."/>
            <person name="Robertson H.M."/>
            <person name="Angeli S."/>
            <person name="Foret S."/>
            <person name="Bucher G."/>
            <person name="Schuetz S."/>
            <person name="Maleszka R."/>
            <person name="Wimmer E.A."/>
            <person name="Beeman R.W."/>
            <person name="Lorenzen M."/>
            <person name="Tomoyasu Y."/>
            <person name="Miller S.C."/>
            <person name="Grossmann D."/>
            <person name="Bucher G."/>
        </authorList>
    </citation>
    <scope>NUCLEOTIDE SEQUENCE [LARGE SCALE GENOMIC DNA]</scope>
    <source>
        <strain evidence="3 4">Georgia GA2</strain>
    </source>
</reference>
<dbReference type="InterPro" id="IPR047234">
    <property type="entry name" value="GRAF_fam"/>
</dbReference>
<organism evidence="3 4">
    <name type="scientific">Tribolium castaneum</name>
    <name type="common">Red flour beetle</name>
    <dbReference type="NCBI Taxonomy" id="7070"/>
    <lineage>
        <taxon>Eukaryota</taxon>
        <taxon>Metazoa</taxon>
        <taxon>Ecdysozoa</taxon>
        <taxon>Arthropoda</taxon>
        <taxon>Hexapoda</taxon>
        <taxon>Insecta</taxon>
        <taxon>Pterygota</taxon>
        <taxon>Neoptera</taxon>
        <taxon>Endopterygota</taxon>
        <taxon>Coleoptera</taxon>
        <taxon>Polyphaga</taxon>
        <taxon>Cucujiformia</taxon>
        <taxon>Tenebrionidae</taxon>
        <taxon>Tenebrionidae incertae sedis</taxon>
        <taxon>Tribolium</taxon>
    </lineage>
</organism>
<dbReference type="PANTHER" id="PTHR12552:SF1">
    <property type="entry name" value="RHO GTPASE-ACTIVATING PROTEIN GRAF"/>
    <property type="match status" value="1"/>
</dbReference>
<feature type="domain" description="BAR" evidence="2">
    <location>
        <begin position="8"/>
        <end position="107"/>
    </location>
</feature>
<evidence type="ECO:0000256" key="1">
    <source>
        <dbReference type="SAM" id="Coils"/>
    </source>
</evidence>
<evidence type="ECO:0000313" key="4">
    <source>
        <dbReference type="Proteomes" id="UP000007266"/>
    </source>
</evidence>
<dbReference type="STRING" id="7070.A0A139WJT3"/>
<accession>A0A139WJT3</accession>
<dbReference type="FunFam" id="1.20.1270.60:FF:000074">
    <property type="entry name" value="Rho GTPase-activating protein 42"/>
    <property type="match status" value="1"/>
</dbReference>
<keyword evidence="4" id="KW-1185">Reference proteome</keyword>
<evidence type="ECO:0000259" key="2">
    <source>
        <dbReference type="Pfam" id="PF16746"/>
    </source>
</evidence>
<keyword evidence="1" id="KW-0175">Coiled coil</keyword>
<dbReference type="Pfam" id="PF16746">
    <property type="entry name" value="BAR_3"/>
    <property type="match status" value="1"/>
</dbReference>
<dbReference type="EMBL" id="KQ971338">
    <property type="protein sequence ID" value="KYB28144.1"/>
    <property type="molecule type" value="Genomic_DNA"/>
</dbReference>
<evidence type="ECO:0000313" key="3">
    <source>
        <dbReference type="EMBL" id="KYB28144.1"/>
    </source>
</evidence>
<dbReference type="GO" id="GO:0005096">
    <property type="term" value="F:GTPase activator activity"/>
    <property type="evidence" value="ECO:0007669"/>
    <property type="project" value="InterPro"/>
</dbReference>
<proteinExistence type="predicted"/>